<dbReference type="STRING" id="1763535.LPB072_16760"/>
<evidence type="ECO:0000313" key="3">
    <source>
        <dbReference type="Proteomes" id="UP000185657"/>
    </source>
</evidence>
<proteinExistence type="predicted"/>
<dbReference type="KEGG" id="hyl:LPB072_16760"/>
<reference evidence="1 4" key="2">
    <citation type="submission" date="2016-10" db="EMBL/GenBank/DDBJ databases">
        <title>Hydorgenophaga sp. LPB0072 isolated from gastropod.</title>
        <authorList>
            <person name="Kim E."/>
            <person name="Yi H."/>
        </authorList>
    </citation>
    <scope>NUCLEOTIDE SEQUENCE [LARGE SCALE GENOMIC DNA]</scope>
    <source>
        <strain evidence="1 4">LPB0072</strain>
    </source>
</reference>
<dbReference type="EMBL" id="LVWD01000003">
    <property type="protein sequence ID" value="OAD43734.1"/>
    <property type="molecule type" value="Genomic_DNA"/>
</dbReference>
<evidence type="ECO:0000313" key="2">
    <source>
        <dbReference type="EMBL" id="OAD43734.1"/>
    </source>
</evidence>
<dbReference type="OrthoDB" id="9133279at2"/>
<name>A0A167IX13_9BURK</name>
<accession>A0A167IX13</accession>
<dbReference type="Pfam" id="PF16137">
    <property type="entry name" value="DUF4845"/>
    <property type="match status" value="1"/>
</dbReference>
<keyword evidence="3" id="KW-1185">Reference proteome</keyword>
<dbReference type="EMBL" id="CP017476">
    <property type="protein sequence ID" value="AOW14244.1"/>
    <property type="molecule type" value="Genomic_DNA"/>
</dbReference>
<dbReference type="AlphaFoldDB" id="A0A167IX13"/>
<gene>
    <name evidence="1" type="ORF">LPB072_16760</name>
    <name evidence="2" type="ORF">LPB72_04275</name>
</gene>
<evidence type="ECO:0000313" key="1">
    <source>
        <dbReference type="EMBL" id="AOW14244.1"/>
    </source>
</evidence>
<dbReference type="InterPro" id="IPR032314">
    <property type="entry name" value="DUF4845"/>
</dbReference>
<evidence type="ECO:0000313" key="4">
    <source>
        <dbReference type="Proteomes" id="UP000185680"/>
    </source>
</evidence>
<dbReference type="Proteomes" id="UP000185657">
    <property type="component" value="Unassembled WGS sequence"/>
</dbReference>
<sequence length="115" mass="12501">MQLRKQQRGMTFVGLVLTAILIVFAGMVVIQAAPTYLEFLTVKKAVDKAATGTTVAEVRNIFDKAATIDTITAISSKDLDIGKVAGRVVVSFAYEKDIHLFGPAYLVMRYSGESK</sequence>
<protein>
    <submittedName>
        <fullName evidence="1">DUF4845 domain-containing protein</fullName>
    </submittedName>
</protein>
<dbReference type="Proteomes" id="UP000185680">
    <property type="component" value="Chromosome"/>
</dbReference>
<organism evidence="1 4">
    <name type="scientific">Hydrogenophaga crassostreae</name>
    <dbReference type="NCBI Taxonomy" id="1763535"/>
    <lineage>
        <taxon>Bacteria</taxon>
        <taxon>Pseudomonadati</taxon>
        <taxon>Pseudomonadota</taxon>
        <taxon>Betaproteobacteria</taxon>
        <taxon>Burkholderiales</taxon>
        <taxon>Comamonadaceae</taxon>
        <taxon>Hydrogenophaga</taxon>
    </lineage>
</organism>
<reference evidence="2 3" key="1">
    <citation type="submission" date="2016-02" db="EMBL/GenBank/DDBJ databases">
        <title>Draft genome sequence of Hydrogenophaga sp. LPB0072.</title>
        <authorList>
            <person name="Shin S.-K."/>
            <person name="Yi H."/>
        </authorList>
    </citation>
    <scope>NUCLEOTIDE SEQUENCE [LARGE SCALE GENOMIC DNA]</scope>
    <source>
        <strain evidence="2 3">LPB0072</strain>
    </source>
</reference>